<feature type="transmembrane region" description="Helical" evidence="8">
    <location>
        <begin position="136"/>
        <end position="160"/>
    </location>
</feature>
<evidence type="ECO:0000313" key="9">
    <source>
        <dbReference type="EMBL" id="WFP15232.1"/>
    </source>
</evidence>
<organism evidence="9 10">
    <name type="scientific">Citricoccus muralis</name>
    <dbReference type="NCBI Taxonomy" id="169134"/>
    <lineage>
        <taxon>Bacteria</taxon>
        <taxon>Bacillati</taxon>
        <taxon>Actinomycetota</taxon>
        <taxon>Actinomycetes</taxon>
        <taxon>Micrococcales</taxon>
        <taxon>Micrococcaceae</taxon>
        <taxon>Citricoccus</taxon>
    </lineage>
</organism>
<keyword evidence="4" id="KW-1003">Cell membrane</keyword>
<comment type="subcellular location">
    <subcellularLocation>
        <location evidence="1">Cell membrane</location>
        <topology evidence="1">Multi-pass membrane protein</topology>
    </subcellularLocation>
</comment>
<evidence type="ECO:0000256" key="1">
    <source>
        <dbReference type="ARBA" id="ARBA00004651"/>
    </source>
</evidence>
<evidence type="ECO:0000256" key="7">
    <source>
        <dbReference type="ARBA" id="ARBA00023136"/>
    </source>
</evidence>
<dbReference type="InterPro" id="IPR004706">
    <property type="entry name" value="Arsenical-R_Acr3"/>
</dbReference>
<dbReference type="Pfam" id="PF01758">
    <property type="entry name" value="SBF"/>
    <property type="match status" value="1"/>
</dbReference>
<evidence type="ECO:0000313" key="10">
    <source>
        <dbReference type="Proteomes" id="UP001219037"/>
    </source>
</evidence>
<name>A0ABY8H266_9MICC</name>
<keyword evidence="6 8" id="KW-1133">Transmembrane helix</keyword>
<dbReference type="Gene3D" id="1.20.1530.20">
    <property type="match status" value="1"/>
</dbReference>
<evidence type="ECO:0000256" key="8">
    <source>
        <dbReference type="SAM" id="Phobius"/>
    </source>
</evidence>
<keyword evidence="10" id="KW-1185">Reference proteome</keyword>
<evidence type="ECO:0000256" key="4">
    <source>
        <dbReference type="ARBA" id="ARBA00022475"/>
    </source>
</evidence>
<evidence type="ECO:0000256" key="5">
    <source>
        <dbReference type="ARBA" id="ARBA00022692"/>
    </source>
</evidence>
<feature type="transmembrane region" description="Helical" evidence="8">
    <location>
        <begin position="106"/>
        <end position="124"/>
    </location>
</feature>
<keyword evidence="5 8" id="KW-0812">Transmembrane</keyword>
<accession>A0ABY8H266</accession>
<proteinExistence type="inferred from homology"/>
<feature type="transmembrane region" description="Helical" evidence="8">
    <location>
        <begin position="273"/>
        <end position="294"/>
    </location>
</feature>
<dbReference type="RefSeq" id="WP_278155787.1">
    <property type="nucleotide sequence ID" value="NZ_CP121252.1"/>
</dbReference>
<feature type="transmembrane region" description="Helical" evidence="8">
    <location>
        <begin position="240"/>
        <end position="261"/>
    </location>
</feature>
<feature type="transmembrane region" description="Helical" evidence="8">
    <location>
        <begin position="78"/>
        <end position="100"/>
    </location>
</feature>
<sequence>MSSLSAAGSMSAPSSAERHQVWWYLGAVMLGLAVGLLAPGVGPFVEVLVWPVLAMLLLVVFFLTPWSQLPGVLARPRFLLAALAGNAVVMPLIAVALVHLGPEDPVLRFGLLLVLVAPCTDWFMTFTHVSGGDTAAASALIPVNLMAQLVLIPVYLWLFAPEIPGSGEANPATGVLAGAAVLILGSMLLGATAAWWAQRRPALARVRAHAEVAPVPLLAVVLFLVAASQARIVLDAAGSLPGIAAVALGYLVLAVLVAWVLARLTRVPREQGITLTMTLATRNSFVVLPVALALPAGAEVAAVAVVFQSLVELLGILVLLWVLPRWVFPRRVSSTASA</sequence>
<keyword evidence="3" id="KW-0813">Transport</keyword>
<feature type="transmembrane region" description="Helical" evidence="8">
    <location>
        <begin position="21"/>
        <end position="41"/>
    </location>
</feature>
<comment type="similarity">
    <text evidence="2">Belongs to the arsenical resistance-3 (ACR3) (TC 2.A.59) family.</text>
</comment>
<dbReference type="PANTHER" id="PTHR43057:SF1">
    <property type="entry name" value="ARSENICAL-RESISTANCE PROTEIN 3"/>
    <property type="match status" value="1"/>
</dbReference>
<dbReference type="Proteomes" id="UP001219037">
    <property type="component" value="Chromosome"/>
</dbReference>
<feature type="transmembrane region" description="Helical" evidence="8">
    <location>
        <begin position="217"/>
        <end position="234"/>
    </location>
</feature>
<gene>
    <name evidence="9" type="ORF">P8192_07240</name>
</gene>
<evidence type="ECO:0000256" key="3">
    <source>
        <dbReference type="ARBA" id="ARBA00022448"/>
    </source>
</evidence>
<feature type="transmembrane region" description="Helical" evidence="8">
    <location>
        <begin position="47"/>
        <end position="66"/>
    </location>
</feature>
<evidence type="ECO:0008006" key="11">
    <source>
        <dbReference type="Google" id="ProtNLM"/>
    </source>
</evidence>
<protein>
    <recommendedName>
        <fullName evidence="11">ACR3 family arsenite efflux pump ArsB</fullName>
    </recommendedName>
</protein>
<dbReference type="InterPro" id="IPR002657">
    <property type="entry name" value="BilAc:Na_symport/Acr3"/>
</dbReference>
<feature type="transmembrane region" description="Helical" evidence="8">
    <location>
        <begin position="172"/>
        <end position="196"/>
    </location>
</feature>
<evidence type="ECO:0000256" key="6">
    <source>
        <dbReference type="ARBA" id="ARBA00022989"/>
    </source>
</evidence>
<reference evidence="9 10" key="1">
    <citation type="submission" date="2023-04" db="EMBL/GenBank/DDBJ databases">
        <title>Funneling lignin-derived compounds into biodiesel using alkali-halophilic Citricoccus sp. P2.</title>
        <authorList>
            <person name="Luo C.-B."/>
        </authorList>
    </citation>
    <scope>NUCLEOTIDE SEQUENCE [LARGE SCALE GENOMIC DNA]</scope>
    <source>
        <strain evidence="9 10">P2</strain>
    </source>
</reference>
<keyword evidence="7 8" id="KW-0472">Membrane</keyword>
<dbReference type="EMBL" id="CP121252">
    <property type="protein sequence ID" value="WFP15232.1"/>
    <property type="molecule type" value="Genomic_DNA"/>
</dbReference>
<feature type="transmembrane region" description="Helical" evidence="8">
    <location>
        <begin position="300"/>
        <end position="323"/>
    </location>
</feature>
<dbReference type="InterPro" id="IPR038770">
    <property type="entry name" value="Na+/solute_symporter_sf"/>
</dbReference>
<evidence type="ECO:0000256" key="2">
    <source>
        <dbReference type="ARBA" id="ARBA00010110"/>
    </source>
</evidence>
<dbReference type="PANTHER" id="PTHR43057">
    <property type="entry name" value="ARSENITE EFFLUX TRANSPORTER"/>
    <property type="match status" value="1"/>
</dbReference>